<evidence type="ECO:0000313" key="13">
    <source>
        <dbReference type="Proteomes" id="UP001229421"/>
    </source>
</evidence>
<dbReference type="InterPro" id="IPR013083">
    <property type="entry name" value="Znf_RING/FYVE/PHD"/>
</dbReference>
<evidence type="ECO:0000256" key="2">
    <source>
        <dbReference type="ARBA" id="ARBA00004906"/>
    </source>
</evidence>
<evidence type="ECO:0000259" key="11">
    <source>
        <dbReference type="PROSITE" id="PS51382"/>
    </source>
</evidence>
<dbReference type="InterPro" id="IPR001841">
    <property type="entry name" value="Znf_RING"/>
</dbReference>
<evidence type="ECO:0000259" key="10">
    <source>
        <dbReference type="PROSITE" id="PS50089"/>
    </source>
</evidence>
<dbReference type="Proteomes" id="UP001229421">
    <property type="component" value="Unassembled WGS sequence"/>
</dbReference>
<dbReference type="PANTHER" id="PTHR46764">
    <property type="entry name" value="E3 UBIQUITIN-PROTEIN LIGASE BAH1"/>
    <property type="match status" value="1"/>
</dbReference>
<keyword evidence="13" id="KW-1185">Reference proteome</keyword>
<evidence type="ECO:0000256" key="4">
    <source>
        <dbReference type="ARBA" id="ARBA00022679"/>
    </source>
</evidence>
<dbReference type="PROSITE" id="PS50089">
    <property type="entry name" value="ZF_RING_2"/>
    <property type="match status" value="1"/>
</dbReference>
<keyword evidence="4" id="KW-0808">Transferase</keyword>
<organism evidence="12 13">
    <name type="scientific">Tagetes erecta</name>
    <name type="common">African marigold</name>
    <dbReference type="NCBI Taxonomy" id="13708"/>
    <lineage>
        <taxon>Eukaryota</taxon>
        <taxon>Viridiplantae</taxon>
        <taxon>Streptophyta</taxon>
        <taxon>Embryophyta</taxon>
        <taxon>Tracheophyta</taxon>
        <taxon>Spermatophyta</taxon>
        <taxon>Magnoliopsida</taxon>
        <taxon>eudicotyledons</taxon>
        <taxon>Gunneridae</taxon>
        <taxon>Pentapetalae</taxon>
        <taxon>asterids</taxon>
        <taxon>campanulids</taxon>
        <taxon>Asterales</taxon>
        <taxon>Asteraceae</taxon>
        <taxon>Asteroideae</taxon>
        <taxon>Heliantheae alliance</taxon>
        <taxon>Tageteae</taxon>
        <taxon>Tagetes</taxon>
    </lineage>
</organism>
<keyword evidence="7" id="KW-0833">Ubl conjugation pathway</keyword>
<dbReference type="AlphaFoldDB" id="A0AAD8L5P2"/>
<dbReference type="InterPro" id="IPR027370">
    <property type="entry name" value="Znf-RING_euk"/>
</dbReference>
<comment type="caution">
    <text evidence="12">The sequence shown here is derived from an EMBL/GenBank/DDBJ whole genome shotgun (WGS) entry which is preliminary data.</text>
</comment>
<dbReference type="PROSITE" id="PS51382">
    <property type="entry name" value="SPX"/>
    <property type="match status" value="1"/>
</dbReference>
<sequence length="226" mass="25561">MLVSSKMGDYVSFKVERLVHLHFTSGMPRFLSSLFQCFKDDREQVIRNGLSLIQFVVMNAIALRKILKKYDKVHQSRRGMNFKSILQAKHLDILQSPWLIELVAFLINLNDSNSLDLDELLFGSLSFNLNLTSEAAGSVLTLILLGYEKLECNLICPICLELVFQPYALRCGHIFCKSCACLAANVLIIEGLKYASPDSKCPVCRESGVYDKSVRMSELGFLLQQR</sequence>
<evidence type="ECO:0000256" key="7">
    <source>
        <dbReference type="ARBA" id="ARBA00022786"/>
    </source>
</evidence>
<protein>
    <recommendedName>
        <fullName evidence="3">RING-type E3 ubiquitin transferase</fullName>
        <ecNumber evidence="3">2.3.2.27</ecNumber>
    </recommendedName>
</protein>
<evidence type="ECO:0000256" key="9">
    <source>
        <dbReference type="PROSITE-ProRule" id="PRU00175"/>
    </source>
</evidence>
<evidence type="ECO:0000256" key="6">
    <source>
        <dbReference type="ARBA" id="ARBA00022771"/>
    </source>
</evidence>
<accession>A0AAD8L5P2</accession>
<evidence type="ECO:0000256" key="5">
    <source>
        <dbReference type="ARBA" id="ARBA00022723"/>
    </source>
</evidence>
<dbReference type="Pfam" id="PF13445">
    <property type="entry name" value="zf-RING_UBOX"/>
    <property type="match status" value="1"/>
</dbReference>
<reference evidence="12" key="1">
    <citation type="journal article" date="2023" name="bioRxiv">
        <title>Improved chromosome-level genome assembly for marigold (Tagetes erecta).</title>
        <authorList>
            <person name="Jiang F."/>
            <person name="Yuan L."/>
            <person name="Wang S."/>
            <person name="Wang H."/>
            <person name="Xu D."/>
            <person name="Wang A."/>
            <person name="Fan W."/>
        </authorList>
    </citation>
    <scope>NUCLEOTIDE SEQUENCE</scope>
    <source>
        <strain evidence="12">WSJ</strain>
        <tissue evidence="12">Leaf</tissue>
    </source>
</reference>
<keyword evidence="8" id="KW-0862">Zinc</keyword>
<dbReference type="SMART" id="SM00184">
    <property type="entry name" value="RING"/>
    <property type="match status" value="1"/>
</dbReference>
<dbReference type="EC" id="2.3.2.27" evidence="3"/>
<dbReference type="SUPFAM" id="SSF57850">
    <property type="entry name" value="RING/U-box"/>
    <property type="match status" value="1"/>
</dbReference>
<evidence type="ECO:0000256" key="1">
    <source>
        <dbReference type="ARBA" id="ARBA00000900"/>
    </source>
</evidence>
<proteinExistence type="predicted"/>
<evidence type="ECO:0000313" key="12">
    <source>
        <dbReference type="EMBL" id="KAK1434983.1"/>
    </source>
</evidence>
<name>A0AAD8L5P2_TARER</name>
<dbReference type="Gene3D" id="3.30.40.10">
    <property type="entry name" value="Zinc/RING finger domain, C3HC4 (zinc finger)"/>
    <property type="match status" value="1"/>
</dbReference>
<evidence type="ECO:0000256" key="8">
    <source>
        <dbReference type="ARBA" id="ARBA00022833"/>
    </source>
</evidence>
<dbReference type="PROSITE" id="PS00518">
    <property type="entry name" value="ZF_RING_1"/>
    <property type="match status" value="1"/>
</dbReference>
<dbReference type="GO" id="GO:0008270">
    <property type="term" value="F:zinc ion binding"/>
    <property type="evidence" value="ECO:0007669"/>
    <property type="project" value="UniProtKB-KW"/>
</dbReference>
<dbReference type="InterPro" id="IPR004331">
    <property type="entry name" value="SPX_dom"/>
</dbReference>
<feature type="domain" description="SPX" evidence="11">
    <location>
        <begin position="1"/>
        <end position="84"/>
    </location>
</feature>
<keyword evidence="5" id="KW-0479">Metal-binding</keyword>
<evidence type="ECO:0000256" key="3">
    <source>
        <dbReference type="ARBA" id="ARBA00012483"/>
    </source>
</evidence>
<keyword evidence="6 9" id="KW-0863">Zinc-finger</keyword>
<comment type="pathway">
    <text evidence="2">Protein modification; protein ubiquitination.</text>
</comment>
<dbReference type="PANTHER" id="PTHR46764:SF5">
    <property type="entry name" value="RING-TYPE E3 UBIQUITIN TRANSFERASE"/>
    <property type="match status" value="1"/>
</dbReference>
<dbReference type="EMBL" id="JAUHHV010000001">
    <property type="protein sequence ID" value="KAK1434983.1"/>
    <property type="molecule type" value="Genomic_DNA"/>
</dbReference>
<dbReference type="InterPro" id="IPR017907">
    <property type="entry name" value="Znf_RING_CS"/>
</dbReference>
<dbReference type="InterPro" id="IPR033326">
    <property type="entry name" value="BAH1"/>
</dbReference>
<comment type="catalytic activity">
    <reaction evidence="1">
        <text>S-ubiquitinyl-[E2 ubiquitin-conjugating enzyme]-L-cysteine + [acceptor protein]-L-lysine = [E2 ubiquitin-conjugating enzyme]-L-cysteine + N(6)-ubiquitinyl-[acceptor protein]-L-lysine.</text>
        <dbReference type="EC" id="2.3.2.27"/>
    </reaction>
</comment>
<gene>
    <name evidence="12" type="ORF">QVD17_00738</name>
</gene>
<dbReference type="GO" id="GO:0061630">
    <property type="term" value="F:ubiquitin protein ligase activity"/>
    <property type="evidence" value="ECO:0007669"/>
    <property type="project" value="UniProtKB-EC"/>
</dbReference>
<feature type="domain" description="RING-type" evidence="10">
    <location>
        <begin position="156"/>
        <end position="205"/>
    </location>
</feature>